<gene>
    <name evidence="2" type="primary">20206037</name>
    <name evidence="1" type="ORF">HELRODRAFT_176992</name>
</gene>
<dbReference type="GeneID" id="20206037"/>
<dbReference type="EMBL" id="KB097144">
    <property type="protein sequence ID" value="ESN98513.1"/>
    <property type="molecule type" value="Genomic_DNA"/>
</dbReference>
<dbReference type="CTD" id="20206037"/>
<keyword evidence="3" id="KW-1185">Reference proteome</keyword>
<dbReference type="SUPFAM" id="SSF57302">
    <property type="entry name" value="Snake toxin-like"/>
    <property type="match status" value="1"/>
</dbReference>
<dbReference type="InterPro" id="IPR045860">
    <property type="entry name" value="Snake_toxin-like_sf"/>
</dbReference>
<dbReference type="InParanoid" id="T1FB38"/>
<accession>T1FB38</accession>
<dbReference type="EnsemblMetazoa" id="HelroT176992">
    <property type="protein sequence ID" value="HelroP176992"/>
    <property type="gene ID" value="HelroG176992"/>
</dbReference>
<organism evidence="2 3">
    <name type="scientific">Helobdella robusta</name>
    <name type="common">Californian leech</name>
    <dbReference type="NCBI Taxonomy" id="6412"/>
    <lineage>
        <taxon>Eukaryota</taxon>
        <taxon>Metazoa</taxon>
        <taxon>Spiralia</taxon>
        <taxon>Lophotrochozoa</taxon>
        <taxon>Annelida</taxon>
        <taxon>Clitellata</taxon>
        <taxon>Hirudinea</taxon>
        <taxon>Rhynchobdellida</taxon>
        <taxon>Glossiphoniidae</taxon>
        <taxon>Helobdella</taxon>
    </lineage>
</organism>
<dbReference type="KEGG" id="hro:HELRODRAFT_176992"/>
<evidence type="ECO:0000313" key="3">
    <source>
        <dbReference type="Proteomes" id="UP000015101"/>
    </source>
</evidence>
<reference evidence="3" key="1">
    <citation type="submission" date="2012-12" db="EMBL/GenBank/DDBJ databases">
        <authorList>
            <person name="Hellsten U."/>
            <person name="Grimwood J."/>
            <person name="Chapman J.A."/>
            <person name="Shapiro H."/>
            <person name="Aerts A."/>
            <person name="Otillar R.P."/>
            <person name="Terry A.Y."/>
            <person name="Boore J.L."/>
            <person name="Simakov O."/>
            <person name="Marletaz F."/>
            <person name="Cho S.-J."/>
            <person name="Edsinger-Gonzales E."/>
            <person name="Havlak P."/>
            <person name="Kuo D.-H."/>
            <person name="Larsson T."/>
            <person name="Lv J."/>
            <person name="Arendt D."/>
            <person name="Savage R."/>
            <person name="Osoegawa K."/>
            <person name="de Jong P."/>
            <person name="Lindberg D.R."/>
            <person name="Seaver E.C."/>
            <person name="Weisblat D.A."/>
            <person name="Putnam N.H."/>
            <person name="Grigoriev I.V."/>
            <person name="Rokhsar D.S."/>
        </authorList>
    </citation>
    <scope>NUCLEOTIDE SEQUENCE</scope>
</reference>
<evidence type="ECO:0000313" key="1">
    <source>
        <dbReference type="EMBL" id="ESN98513.1"/>
    </source>
</evidence>
<dbReference type="EMBL" id="AMQM01005893">
    <property type="status" value="NOT_ANNOTATED_CDS"/>
    <property type="molecule type" value="Genomic_DNA"/>
</dbReference>
<reference evidence="1 3" key="2">
    <citation type="journal article" date="2013" name="Nature">
        <title>Insights into bilaterian evolution from three spiralian genomes.</title>
        <authorList>
            <person name="Simakov O."/>
            <person name="Marletaz F."/>
            <person name="Cho S.J."/>
            <person name="Edsinger-Gonzales E."/>
            <person name="Havlak P."/>
            <person name="Hellsten U."/>
            <person name="Kuo D.H."/>
            <person name="Larsson T."/>
            <person name="Lv J."/>
            <person name="Arendt D."/>
            <person name="Savage R."/>
            <person name="Osoegawa K."/>
            <person name="de Jong P."/>
            <person name="Grimwood J."/>
            <person name="Chapman J.A."/>
            <person name="Shapiro H."/>
            <person name="Aerts A."/>
            <person name="Otillar R.P."/>
            <person name="Terry A.Y."/>
            <person name="Boore J.L."/>
            <person name="Grigoriev I.V."/>
            <person name="Lindberg D.R."/>
            <person name="Seaver E.C."/>
            <person name="Weisblat D.A."/>
            <person name="Putnam N.H."/>
            <person name="Rokhsar D.S."/>
        </authorList>
    </citation>
    <scope>NUCLEOTIDE SEQUENCE</scope>
</reference>
<proteinExistence type="predicted"/>
<evidence type="ECO:0000313" key="2">
    <source>
        <dbReference type="EnsemblMetazoa" id="HelroP176992"/>
    </source>
</evidence>
<dbReference type="AlphaFoldDB" id="T1FB38"/>
<reference evidence="2" key="3">
    <citation type="submission" date="2015-06" db="UniProtKB">
        <authorList>
            <consortium name="EnsemblMetazoa"/>
        </authorList>
    </citation>
    <scope>IDENTIFICATION</scope>
</reference>
<dbReference type="Proteomes" id="UP000015101">
    <property type="component" value="Unassembled WGS sequence"/>
</dbReference>
<dbReference type="HOGENOM" id="CLU_1697443_0_0_1"/>
<sequence>MVLFLLGTQSTMGLKCYACPYCPDPFDPEVMKKNVTDCPAPKVCYHGNYTVEDQEIGDINGVAKGCVEPKGGEYNCYKYKEKDSAGFICECNDADNCNLNWPKNPRYETPKKERATSPYVSSVYFHRACQYTVCVQVHKPKTGFYIFFKWKNNCS</sequence>
<dbReference type="RefSeq" id="XP_009023458.1">
    <property type="nucleotide sequence ID" value="XM_009025210.1"/>
</dbReference>
<name>T1FB38_HELRO</name>
<protein>
    <submittedName>
        <fullName evidence="1 2">Uncharacterized protein</fullName>
    </submittedName>
</protein>